<sequence length="601" mass="64713">MSKAPLLSFEKNNYYYGKLLTVRDFQLEQQYGVAKQRLINRLVIGSGVVSGLQVDKVGGRGIRITPGVAIDGNGAEIVVSREVVQSDIKELAGYPLEGEGNKTVYLALRYEECTREPIPALANTSGCQEICEANRIVETFKAELTPTPPAAEPDLHDLLDESTVLYQGTKLKLERIVPRFVSPQDSFEVTVRLTALQPIASTESFELQLHDTVPELFSYLKHEMLQFFPGAAAAGTVWKKTYTIRAGGQTGSGVIAGQLSVYDNGSRTVIDAAGSTVEIIGDEELQRKIVELAFGRLDESGASEEENGRVIIAAITIDGEGLITNIDESSRSYVYNNRLLGRLTALGGSLHGKLPGHAVSHQHGGSDPINVDNLPGELADPQKVMVYTDGDNYVKAKRFSFSGSGVTVEQAGDDHVNVNIAASGGGSGGGPHAASHQAGGSDPINVTGMPGVLKEPQKISVWGRKEDGSSFGMQANAIFIDGVEVKDAEGSAYVNIPKHEVITGSVLFENLGTNVIYKSYPINVDAKGKAIVFYFEAGDGVVTANDFSGFQAWADFKPGTNYMIIYSRHIKEGQRLTWRVRYYLIPATTDLGEVGSGTIMN</sequence>
<dbReference type="Proteomes" id="UP001597493">
    <property type="component" value="Unassembled WGS sequence"/>
</dbReference>
<evidence type="ECO:0000313" key="1">
    <source>
        <dbReference type="EMBL" id="MFD2661233.1"/>
    </source>
</evidence>
<comment type="caution">
    <text evidence="1">The sequence shown here is derived from an EMBL/GenBank/DDBJ whole genome shotgun (WGS) entry which is preliminary data.</text>
</comment>
<accession>A0ABW5QY80</accession>
<organism evidence="1 2">
    <name type="scientific">Paenibacillus thailandensis</name>
    <dbReference type="NCBI Taxonomy" id="393250"/>
    <lineage>
        <taxon>Bacteria</taxon>
        <taxon>Bacillati</taxon>
        <taxon>Bacillota</taxon>
        <taxon>Bacilli</taxon>
        <taxon>Bacillales</taxon>
        <taxon>Paenibacillaceae</taxon>
        <taxon>Paenibacillus</taxon>
    </lineage>
</organism>
<dbReference type="EMBL" id="JBHUMY010000012">
    <property type="protein sequence ID" value="MFD2661233.1"/>
    <property type="molecule type" value="Genomic_DNA"/>
</dbReference>
<protein>
    <submittedName>
        <fullName evidence="1">Uncharacterized protein</fullName>
    </submittedName>
</protein>
<reference evidence="2" key="1">
    <citation type="journal article" date="2019" name="Int. J. Syst. Evol. Microbiol.">
        <title>The Global Catalogue of Microorganisms (GCM) 10K type strain sequencing project: providing services to taxonomists for standard genome sequencing and annotation.</title>
        <authorList>
            <consortium name="The Broad Institute Genomics Platform"/>
            <consortium name="The Broad Institute Genome Sequencing Center for Infectious Disease"/>
            <person name="Wu L."/>
            <person name="Ma J."/>
        </authorList>
    </citation>
    <scope>NUCLEOTIDE SEQUENCE [LARGE SCALE GENOMIC DNA]</scope>
    <source>
        <strain evidence="2">TISTR 1827</strain>
    </source>
</reference>
<dbReference type="RefSeq" id="WP_379273735.1">
    <property type="nucleotide sequence ID" value="NZ_JBHUGT010000024.1"/>
</dbReference>
<proteinExistence type="predicted"/>
<name>A0ABW5QY80_9BACL</name>
<evidence type="ECO:0000313" key="2">
    <source>
        <dbReference type="Proteomes" id="UP001597493"/>
    </source>
</evidence>
<keyword evidence="2" id="KW-1185">Reference proteome</keyword>
<gene>
    <name evidence="1" type="ORF">ACFSW5_13330</name>
</gene>